<dbReference type="AlphaFoldDB" id="A0AA89BZ29"/>
<dbReference type="PANTHER" id="PTHR21290">
    <property type="entry name" value="SPHINGOMYELIN SYNTHETASE"/>
    <property type="match status" value="1"/>
</dbReference>
<dbReference type="GO" id="GO:0047493">
    <property type="term" value="F:ceramide cholinephosphotransferase activity"/>
    <property type="evidence" value="ECO:0007669"/>
    <property type="project" value="TreeGrafter"/>
</dbReference>
<evidence type="ECO:0000256" key="2">
    <source>
        <dbReference type="ARBA" id="ARBA00005441"/>
    </source>
</evidence>
<keyword evidence="5" id="KW-0746">Sphingolipid metabolism</keyword>
<evidence type="ECO:0000256" key="4">
    <source>
        <dbReference type="ARBA" id="ARBA00022692"/>
    </source>
</evidence>
<dbReference type="GO" id="GO:0000139">
    <property type="term" value="C:Golgi membrane"/>
    <property type="evidence" value="ECO:0007669"/>
    <property type="project" value="TreeGrafter"/>
</dbReference>
<comment type="caution">
    <text evidence="11">The sequence shown here is derived from an EMBL/GenBank/DDBJ whole genome shotgun (WGS) entry which is preliminary data.</text>
</comment>
<accession>A0AA89BZ29</accession>
<keyword evidence="12" id="KW-1185">Reference proteome</keyword>
<feature type="transmembrane region" description="Helical" evidence="9">
    <location>
        <begin position="74"/>
        <end position="92"/>
    </location>
</feature>
<dbReference type="Proteomes" id="UP001186944">
    <property type="component" value="Unassembled WGS sequence"/>
</dbReference>
<dbReference type="PANTHER" id="PTHR21290:SF25">
    <property type="entry name" value="SPHINGOMYELIN SYNTHASE-RELATED PROTEIN 1"/>
    <property type="match status" value="1"/>
</dbReference>
<dbReference type="GO" id="GO:0005789">
    <property type="term" value="C:endoplasmic reticulum membrane"/>
    <property type="evidence" value="ECO:0007669"/>
    <property type="project" value="TreeGrafter"/>
</dbReference>
<dbReference type="EMBL" id="VSWD01000006">
    <property type="protein sequence ID" value="KAK3099755.1"/>
    <property type="molecule type" value="Genomic_DNA"/>
</dbReference>
<name>A0AA89BZ29_PINIB</name>
<keyword evidence="8 9" id="KW-0472">Membrane</keyword>
<feature type="transmembrane region" description="Helical" evidence="9">
    <location>
        <begin position="41"/>
        <end position="62"/>
    </location>
</feature>
<dbReference type="GO" id="GO:0033188">
    <property type="term" value="F:sphingomyelin synthase activity"/>
    <property type="evidence" value="ECO:0007669"/>
    <property type="project" value="TreeGrafter"/>
</dbReference>
<evidence type="ECO:0000313" key="11">
    <source>
        <dbReference type="EMBL" id="KAK3099755.1"/>
    </source>
</evidence>
<comment type="similarity">
    <text evidence="2">Belongs to the sphingomyelin synthase family.</text>
</comment>
<dbReference type="InterPro" id="IPR045221">
    <property type="entry name" value="Sphingomyelin_synth-like"/>
</dbReference>
<comment type="subcellular location">
    <subcellularLocation>
        <location evidence="1">Membrane</location>
        <topology evidence="1">Multi-pass membrane protein</topology>
    </subcellularLocation>
</comment>
<evidence type="ECO:0000313" key="12">
    <source>
        <dbReference type="Proteomes" id="UP001186944"/>
    </source>
</evidence>
<dbReference type="GO" id="GO:0046513">
    <property type="term" value="P:ceramide biosynthetic process"/>
    <property type="evidence" value="ECO:0007669"/>
    <property type="project" value="TreeGrafter"/>
</dbReference>
<evidence type="ECO:0000256" key="6">
    <source>
        <dbReference type="ARBA" id="ARBA00022989"/>
    </source>
</evidence>
<organism evidence="11 12">
    <name type="scientific">Pinctada imbricata</name>
    <name type="common">Atlantic pearl-oyster</name>
    <name type="synonym">Pinctada martensii</name>
    <dbReference type="NCBI Taxonomy" id="66713"/>
    <lineage>
        <taxon>Eukaryota</taxon>
        <taxon>Metazoa</taxon>
        <taxon>Spiralia</taxon>
        <taxon>Lophotrochozoa</taxon>
        <taxon>Mollusca</taxon>
        <taxon>Bivalvia</taxon>
        <taxon>Autobranchia</taxon>
        <taxon>Pteriomorphia</taxon>
        <taxon>Pterioida</taxon>
        <taxon>Pterioidea</taxon>
        <taxon>Pteriidae</taxon>
        <taxon>Pinctada</taxon>
    </lineage>
</organism>
<evidence type="ECO:0000256" key="9">
    <source>
        <dbReference type="SAM" id="Phobius"/>
    </source>
</evidence>
<feature type="domain" description="Sphingomyelin synthase-like" evidence="10">
    <location>
        <begin position="134"/>
        <end position="206"/>
    </location>
</feature>
<evidence type="ECO:0000256" key="3">
    <source>
        <dbReference type="ARBA" id="ARBA00022679"/>
    </source>
</evidence>
<keyword evidence="4 9" id="KW-0812">Transmembrane</keyword>
<dbReference type="GO" id="GO:0005886">
    <property type="term" value="C:plasma membrane"/>
    <property type="evidence" value="ECO:0007669"/>
    <property type="project" value="TreeGrafter"/>
</dbReference>
<gene>
    <name evidence="11" type="ORF">FSP39_009154</name>
</gene>
<evidence type="ECO:0000256" key="5">
    <source>
        <dbReference type="ARBA" id="ARBA00022919"/>
    </source>
</evidence>
<proteinExistence type="inferred from homology"/>
<dbReference type="InterPro" id="IPR025749">
    <property type="entry name" value="Sphingomyelin_synth-like_dom"/>
</dbReference>
<evidence type="ECO:0000256" key="8">
    <source>
        <dbReference type="ARBA" id="ARBA00023136"/>
    </source>
</evidence>
<keyword evidence="6 9" id="KW-1133">Transmembrane helix</keyword>
<reference evidence="11" key="1">
    <citation type="submission" date="2019-08" db="EMBL/GenBank/DDBJ databases">
        <title>The improved chromosome-level genome for the pearl oyster Pinctada fucata martensii using PacBio sequencing and Hi-C.</title>
        <authorList>
            <person name="Zheng Z."/>
        </authorList>
    </citation>
    <scope>NUCLEOTIDE SEQUENCE</scope>
    <source>
        <strain evidence="11">ZZ-2019</strain>
        <tissue evidence="11">Adductor muscle</tissue>
    </source>
</reference>
<evidence type="ECO:0000256" key="7">
    <source>
        <dbReference type="ARBA" id="ARBA00023098"/>
    </source>
</evidence>
<keyword evidence="7" id="KW-0443">Lipid metabolism</keyword>
<sequence>MFLSHIFVCYIIVVVNDRLPDRTKYPPLPDMVLDNIKYLPWGSKVAEICLLTLSITWLLLMVFHKSRLVAMRRILILLGTMYLVRSVCIYVTSIPVPDTHKACDVYPNSTFLNKTHRAYLIWSRLGMTVMGNRTCGDYIFSGHTVMLTMVNLFLIEYTPKSWKVLRFCSWSLNICGMYFILACRGHYTIDVLIAFLISMQLFKNYHALVDVRPLTLKEKRSSFLCYALLYIFESEVPQPVENVFEWPMQRTVVSEKLSIMA</sequence>
<evidence type="ECO:0000256" key="1">
    <source>
        <dbReference type="ARBA" id="ARBA00004141"/>
    </source>
</evidence>
<feature type="transmembrane region" description="Helical" evidence="9">
    <location>
        <begin position="164"/>
        <end position="181"/>
    </location>
</feature>
<feature type="transmembrane region" description="Helical" evidence="9">
    <location>
        <begin position="138"/>
        <end position="157"/>
    </location>
</feature>
<evidence type="ECO:0000259" key="10">
    <source>
        <dbReference type="Pfam" id="PF14360"/>
    </source>
</evidence>
<protein>
    <recommendedName>
        <fullName evidence="10">Sphingomyelin synthase-like domain-containing protein</fullName>
    </recommendedName>
</protein>
<dbReference type="Pfam" id="PF14360">
    <property type="entry name" value="PAP2_C"/>
    <property type="match status" value="1"/>
</dbReference>
<keyword evidence="3" id="KW-0808">Transferase</keyword>